<dbReference type="EMBL" id="AGNK02000318">
    <property type="status" value="NOT_ANNOTATED_CDS"/>
    <property type="molecule type" value="Genomic_DNA"/>
</dbReference>
<dbReference type="EnsemblPlants" id="KQL29674">
    <property type="protein sequence ID" value="KQL29674"/>
    <property type="gene ID" value="SETIT_020283mg"/>
</dbReference>
<dbReference type="Gramene" id="KQL29674">
    <property type="protein sequence ID" value="KQL29674"/>
    <property type="gene ID" value="SETIT_020283mg"/>
</dbReference>
<evidence type="ECO:0000313" key="1">
    <source>
        <dbReference type="EnsemblPlants" id="KQL29674"/>
    </source>
</evidence>
<sequence length="36" mass="4524">MWVHFYALAMEKVQQEWSTYSIGNRNFQELDKRFRN</sequence>
<accession>K3Z165</accession>
<dbReference type="HOGENOM" id="CLU_3360550_0_0_1"/>
<reference evidence="2" key="1">
    <citation type="journal article" date="2012" name="Nat. Biotechnol.">
        <title>Reference genome sequence of the model plant Setaria.</title>
        <authorList>
            <person name="Bennetzen J.L."/>
            <person name="Schmutz J."/>
            <person name="Wang H."/>
            <person name="Percifield R."/>
            <person name="Hawkins J."/>
            <person name="Pontaroli A.C."/>
            <person name="Estep M."/>
            <person name="Feng L."/>
            <person name="Vaughn J.N."/>
            <person name="Grimwood J."/>
            <person name="Jenkins J."/>
            <person name="Barry K."/>
            <person name="Lindquist E."/>
            <person name="Hellsten U."/>
            <person name="Deshpande S."/>
            <person name="Wang X."/>
            <person name="Wu X."/>
            <person name="Mitros T."/>
            <person name="Triplett J."/>
            <person name="Yang X."/>
            <person name="Ye C.Y."/>
            <person name="Mauro-Herrera M."/>
            <person name="Wang L."/>
            <person name="Li P."/>
            <person name="Sharma M."/>
            <person name="Sharma R."/>
            <person name="Ronald P.C."/>
            <person name="Panaud O."/>
            <person name="Kellogg E.A."/>
            <person name="Brutnell T.P."/>
            <person name="Doust A.N."/>
            <person name="Tuskan G.A."/>
            <person name="Rokhsar D."/>
            <person name="Devos K.M."/>
        </authorList>
    </citation>
    <scope>NUCLEOTIDE SEQUENCE [LARGE SCALE GENOMIC DNA]</scope>
    <source>
        <strain evidence="2">cv. Yugu1</strain>
    </source>
</reference>
<organism evidence="1 2">
    <name type="scientific">Setaria italica</name>
    <name type="common">Foxtail millet</name>
    <name type="synonym">Panicum italicum</name>
    <dbReference type="NCBI Taxonomy" id="4555"/>
    <lineage>
        <taxon>Eukaryota</taxon>
        <taxon>Viridiplantae</taxon>
        <taxon>Streptophyta</taxon>
        <taxon>Embryophyta</taxon>
        <taxon>Tracheophyta</taxon>
        <taxon>Spermatophyta</taxon>
        <taxon>Magnoliopsida</taxon>
        <taxon>Liliopsida</taxon>
        <taxon>Poales</taxon>
        <taxon>Poaceae</taxon>
        <taxon>PACMAD clade</taxon>
        <taxon>Panicoideae</taxon>
        <taxon>Panicodae</taxon>
        <taxon>Paniceae</taxon>
        <taxon>Cenchrinae</taxon>
        <taxon>Setaria</taxon>
    </lineage>
</organism>
<proteinExistence type="predicted"/>
<dbReference type="Proteomes" id="UP000004995">
    <property type="component" value="Unassembled WGS sequence"/>
</dbReference>
<keyword evidence="2" id="KW-1185">Reference proteome</keyword>
<protein>
    <submittedName>
        <fullName evidence="1">Uncharacterized protein</fullName>
    </submittedName>
</protein>
<dbReference type="AlphaFoldDB" id="K3Z165"/>
<reference evidence="1" key="2">
    <citation type="submission" date="2018-08" db="UniProtKB">
        <authorList>
            <consortium name="EnsemblPlants"/>
        </authorList>
    </citation>
    <scope>IDENTIFICATION</scope>
    <source>
        <strain evidence="1">Yugu1</strain>
    </source>
</reference>
<evidence type="ECO:0000313" key="2">
    <source>
        <dbReference type="Proteomes" id="UP000004995"/>
    </source>
</evidence>
<dbReference type="InParanoid" id="K3Z165"/>
<name>K3Z165_SETIT</name>